<evidence type="ECO:0000256" key="1">
    <source>
        <dbReference type="ARBA" id="ARBA00004141"/>
    </source>
</evidence>
<feature type="region of interest" description="Disordered" evidence="6">
    <location>
        <begin position="399"/>
        <end position="421"/>
    </location>
</feature>
<organism evidence="9 10">
    <name type="scientific">Iris pallida</name>
    <name type="common">Sweet iris</name>
    <dbReference type="NCBI Taxonomy" id="29817"/>
    <lineage>
        <taxon>Eukaryota</taxon>
        <taxon>Viridiplantae</taxon>
        <taxon>Streptophyta</taxon>
        <taxon>Embryophyta</taxon>
        <taxon>Tracheophyta</taxon>
        <taxon>Spermatophyta</taxon>
        <taxon>Magnoliopsida</taxon>
        <taxon>Liliopsida</taxon>
        <taxon>Asparagales</taxon>
        <taxon>Iridaceae</taxon>
        <taxon>Iridoideae</taxon>
        <taxon>Irideae</taxon>
        <taxon>Iris</taxon>
    </lineage>
</organism>
<name>A0AAX6DZT0_IRIPA</name>
<evidence type="ECO:0000256" key="7">
    <source>
        <dbReference type="SAM" id="Phobius"/>
    </source>
</evidence>
<feature type="transmembrane region" description="Helical" evidence="7">
    <location>
        <begin position="89"/>
        <end position="110"/>
    </location>
</feature>
<evidence type="ECO:0000256" key="2">
    <source>
        <dbReference type="ARBA" id="ARBA00007635"/>
    </source>
</evidence>
<dbReference type="SUPFAM" id="SSF103481">
    <property type="entry name" value="Multidrug resistance efflux transporter EmrE"/>
    <property type="match status" value="2"/>
</dbReference>
<feature type="transmembrane region" description="Helical" evidence="7">
    <location>
        <begin position="185"/>
        <end position="203"/>
    </location>
</feature>
<dbReference type="Pfam" id="PF00892">
    <property type="entry name" value="EamA"/>
    <property type="match status" value="2"/>
</dbReference>
<keyword evidence="5 7" id="KW-0472">Membrane</keyword>
<feature type="compositionally biased region" description="Polar residues" evidence="6">
    <location>
        <begin position="412"/>
        <end position="421"/>
    </location>
</feature>
<dbReference type="InterPro" id="IPR000620">
    <property type="entry name" value="EamA_dom"/>
</dbReference>
<feature type="transmembrane region" description="Helical" evidence="7">
    <location>
        <begin position="233"/>
        <end position="253"/>
    </location>
</feature>
<feature type="transmembrane region" description="Helical" evidence="7">
    <location>
        <begin position="330"/>
        <end position="350"/>
    </location>
</feature>
<reference evidence="9" key="2">
    <citation type="submission" date="2023-04" db="EMBL/GenBank/DDBJ databases">
        <authorList>
            <person name="Bruccoleri R.E."/>
            <person name="Oakeley E.J."/>
            <person name="Faust A.-M."/>
            <person name="Dessus-Babus S."/>
            <person name="Altorfer M."/>
            <person name="Burckhardt D."/>
            <person name="Oertli M."/>
            <person name="Naumann U."/>
            <person name="Petersen F."/>
            <person name="Wong J."/>
        </authorList>
    </citation>
    <scope>NUCLEOTIDE SEQUENCE</scope>
    <source>
        <strain evidence="9">GSM-AAB239-AS_SAM_17_03QT</strain>
        <tissue evidence="9">Leaf</tissue>
    </source>
</reference>
<proteinExistence type="inferred from homology"/>
<evidence type="ECO:0000313" key="9">
    <source>
        <dbReference type="EMBL" id="KAJ6797338.1"/>
    </source>
</evidence>
<dbReference type="AlphaFoldDB" id="A0AAX6DZT0"/>
<protein>
    <submittedName>
        <fullName evidence="9">WAT1-related protein-like isoform X1</fullName>
    </submittedName>
</protein>
<keyword evidence="3 7" id="KW-0812">Transmembrane</keyword>
<dbReference type="InterPro" id="IPR030184">
    <property type="entry name" value="WAT1-related"/>
</dbReference>
<dbReference type="Proteomes" id="UP001140949">
    <property type="component" value="Unassembled WGS sequence"/>
</dbReference>
<dbReference type="GO" id="GO:0016020">
    <property type="term" value="C:membrane"/>
    <property type="evidence" value="ECO:0007669"/>
    <property type="project" value="UniProtKB-SubCell"/>
</dbReference>
<dbReference type="InterPro" id="IPR037185">
    <property type="entry name" value="EmrE-like"/>
</dbReference>
<comment type="caution">
    <text evidence="9">The sequence shown here is derived from an EMBL/GenBank/DDBJ whole genome shotgun (WGS) entry which is preliminary data.</text>
</comment>
<evidence type="ECO:0000256" key="4">
    <source>
        <dbReference type="ARBA" id="ARBA00022989"/>
    </source>
</evidence>
<evidence type="ECO:0000259" key="8">
    <source>
        <dbReference type="Pfam" id="PF00892"/>
    </source>
</evidence>
<dbReference type="GO" id="GO:0022857">
    <property type="term" value="F:transmembrane transporter activity"/>
    <property type="evidence" value="ECO:0007669"/>
    <property type="project" value="InterPro"/>
</dbReference>
<evidence type="ECO:0000313" key="10">
    <source>
        <dbReference type="Proteomes" id="UP001140949"/>
    </source>
</evidence>
<feature type="transmembrane region" description="Helical" evidence="7">
    <location>
        <begin position="122"/>
        <end position="144"/>
    </location>
</feature>
<evidence type="ECO:0000256" key="3">
    <source>
        <dbReference type="ARBA" id="ARBA00022692"/>
    </source>
</evidence>
<sequence length="421" mass="47109">MIVTLTKGSSYLLYQQHTCYKTCPTCKPPLELASLRRLLLLRMDIEEDHRCRSWPAALGAPLSMVLVQTFTTGMLLLSKVVLGRGTFVFAFLAYRHAIGALFVAPFALLFEREMLRKLSWKAAMWIFINALFGILMALSLYYYGLRDTTAAFSSNFLNLIPIVTFIFAVIAGMEMLGLSSRLGKMKVVGGLLCVGGAMTVSLYRGRALHIWPTDHRLVIHLNFPMEEGTHDHWLRGTLFLLCSCFSYASWFIVQVKLFAVYPSKYCTTMLTCMAGSFQTALVGIIIDRHKHAWSLKWDLQLLTIVYTGVFNTGATFCLISWVIAQRGPTYPTMFNPLSVIFTTVLESLLLGQDITLGSLLGMLMIIGGLYAFLRGKGKELPPHEKVRVGDMSLATDQPAMQSQDASHDQSTSKKMTTCWTL</sequence>
<feature type="transmembrane region" description="Helical" evidence="7">
    <location>
        <begin position="356"/>
        <end position="373"/>
    </location>
</feature>
<keyword evidence="4 7" id="KW-1133">Transmembrane helix</keyword>
<feature type="domain" description="EamA" evidence="8">
    <location>
        <begin position="235"/>
        <end position="372"/>
    </location>
</feature>
<feature type="domain" description="EamA" evidence="8">
    <location>
        <begin position="64"/>
        <end position="200"/>
    </location>
</feature>
<comment type="subcellular location">
    <subcellularLocation>
        <location evidence="1">Membrane</location>
        <topology evidence="1">Multi-pass membrane protein</topology>
    </subcellularLocation>
</comment>
<evidence type="ECO:0000256" key="6">
    <source>
        <dbReference type="SAM" id="MobiDB-lite"/>
    </source>
</evidence>
<feature type="transmembrane region" description="Helical" evidence="7">
    <location>
        <begin position="156"/>
        <end position="173"/>
    </location>
</feature>
<reference evidence="9" key="1">
    <citation type="journal article" date="2023" name="GigaByte">
        <title>Genome assembly of the bearded iris, Iris pallida Lam.</title>
        <authorList>
            <person name="Bruccoleri R.E."/>
            <person name="Oakeley E.J."/>
            <person name="Faust A.M.E."/>
            <person name="Altorfer M."/>
            <person name="Dessus-Babus S."/>
            <person name="Burckhardt D."/>
            <person name="Oertli M."/>
            <person name="Naumann U."/>
            <person name="Petersen F."/>
            <person name="Wong J."/>
        </authorList>
    </citation>
    <scope>NUCLEOTIDE SEQUENCE</scope>
    <source>
        <strain evidence="9">GSM-AAB239-AS_SAM_17_03QT</strain>
    </source>
</reference>
<feature type="transmembrane region" description="Helical" evidence="7">
    <location>
        <begin position="301"/>
        <end position="323"/>
    </location>
</feature>
<gene>
    <name evidence="9" type="ORF">M6B38_216670</name>
</gene>
<feature type="transmembrane region" description="Helical" evidence="7">
    <location>
        <begin position="265"/>
        <end position="286"/>
    </location>
</feature>
<accession>A0AAX6DZT0</accession>
<feature type="transmembrane region" description="Helical" evidence="7">
    <location>
        <begin position="56"/>
        <end position="77"/>
    </location>
</feature>
<comment type="similarity">
    <text evidence="2">Belongs to the drug/metabolite transporter (DMT) superfamily. Plant drug/metabolite exporter (P-DME) (TC 2.A.7.4) family.</text>
</comment>
<keyword evidence="10" id="KW-1185">Reference proteome</keyword>
<evidence type="ECO:0000256" key="5">
    <source>
        <dbReference type="ARBA" id="ARBA00023136"/>
    </source>
</evidence>
<dbReference type="EMBL" id="JANAVB010040820">
    <property type="protein sequence ID" value="KAJ6797338.1"/>
    <property type="molecule type" value="Genomic_DNA"/>
</dbReference>
<dbReference type="PANTHER" id="PTHR31218">
    <property type="entry name" value="WAT1-RELATED PROTEIN"/>
    <property type="match status" value="1"/>
</dbReference>